<dbReference type="Proteomes" id="UP001191019">
    <property type="component" value="Unassembled WGS sequence"/>
</dbReference>
<accession>A0ABY0FNX4</accession>
<gene>
    <name evidence="2" type="ORF">G3RUM_00717</name>
</gene>
<reference evidence="2 3" key="1">
    <citation type="journal article" date="2018" name="bioRxiv">
        <title>Evidence of independent acquisition and adaption of ultra-small bacteria to human hosts across the highly diverse yet reduced genomes of the phylum Saccharibacteria.</title>
        <authorList>
            <person name="McLean J.S."/>
            <person name="Bor B."/>
            <person name="To T.T."/>
            <person name="Liu Q."/>
            <person name="Kearns K.A."/>
            <person name="Solden L.M."/>
            <person name="Wrighton K.C."/>
            <person name="He X."/>
            <person name="Shi W."/>
        </authorList>
    </citation>
    <scope>NUCLEOTIDE SEQUENCE [LARGE SCALE GENOMIC DNA]</scope>
    <source>
        <strain evidence="2 3">TM7_G3_2_Rum_HOT_351B</strain>
    </source>
</reference>
<name>A0ABY0FNX4_9BACT</name>
<feature type="transmembrane region" description="Helical" evidence="1">
    <location>
        <begin position="6"/>
        <end position="31"/>
    </location>
</feature>
<keyword evidence="1" id="KW-0472">Membrane</keyword>
<organism evidence="2 3">
    <name type="scientific">Candidatus Nanosyncoccus alces</name>
    <dbReference type="NCBI Taxonomy" id="2171997"/>
    <lineage>
        <taxon>Bacteria</taxon>
        <taxon>Candidatus Saccharimonadota</taxon>
        <taxon>Candidatus Nanosyncoccalia</taxon>
        <taxon>Candidatus Nanosyncoccales</taxon>
        <taxon>Candidatus Nanosyncoccaceae</taxon>
        <taxon>Candidatus Nanosyncoccus</taxon>
    </lineage>
</organism>
<dbReference type="EMBL" id="PRLM01000006">
    <property type="protein sequence ID" value="RYC74560.1"/>
    <property type="molecule type" value="Genomic_DNA"/>
</dbReference>
<evidence type="ECO:0000313" key="3">
    <source>
        <dbReference type="Proteomes" id="UP001191019"/>
    </source>
</evidence>
<protein>
    <recommendedName>
        <fullName evidence="4">DUF948 domain-containing protein</fullName>
    </recommendedName>
</protein>
<proteinExistence type="predicted"/>
<reference evidence="2 3" key="2">
    <citation type="journal article" date="2020" name="Cell Rep.">
        <title>Acquisition and Adaptation of Ultra-small Parasitic Reduced Genome Bacteria to Mammalian Hosts.</title>
        <authorList>
            <person name="McLean J.S."/>
            <person name="Bor B."/>
            <person name="Kerns K.A."/>
            <person name="Liu Q."/>
            <person name="To T.T."/>
            <person name="Solden L."/>
            <person name="Hendrickson E.L."/>
            <person name="Wrighton K."/>
            <person name="Shi W."/>
            <person name="He X."/>
        </authorList>
    </citation>
    <scope>NUCLEOTIDE SEQUENCE [LARGE SCALE GENOMIC DNA]</scope>
    <source>
        <strain evidence="2 3">TM7_G3_2_Rum_HOT_351B</strain>
    </source>
</reference>
<evidence type="ECO:0008006" key="4">
    <source>
        <dbReference type="Google" id="ProtNLM"/>
    </source>
</evidence>
<evidence type="ECO:0000256" key="1">
    <source>
        <dbReference type="SAM" id="Phobius"/>
    </source>
</evidence>
<keyword evidence="1" id="KW-1133">Transmembrane helix</keyword>
<keyword evidence="1" id="KW-0812">Transmembrane</keyword>
<sequence>MNTAEWILVVILSITLLMFLILGIVLIVRLIDLSKEVKKVVIEGQDIAKNTNGIVSNVKGMTSIGGTMEMFVDKYITPKLKEKIKERKKDDGRKTEE</sequence>
<comment type="caution">
    <text evidence="2">The sequence shown here is derived from an EMBL/GenBank/DDBJ whole genome shotgun (WGS) entry which is preliminary data.</text>
</comment>
<dbReference type="RefSeq" id="WP_129735446.1">
    <property type="nucleotide sequence ID" value="NZ_PRLM01000006.1"/>
</dbReference>
<evidence type="ECO:0000313" key="2">
    <source>
        <dbReference type="EMBL" id="RYC74560.1"/>
    </source>
</evidence>
<keyword evidence="3" id="KW-1185">Reference proteome</keyword>